<dbReference type="Pfam" id="PF17921">
    <property type="entry name" value="Integrase_H2C2"/>
    <property type="match status" value="1"/>
</dbReference>
<keyword evidence="2" id="KW-0511">Multifunctional enzyme</keyword>
<dbReference type="EMBL" id="AVOT02005792">
    <property type="protein sequence ID" value="MBW0479994.1"/>
    <property type="molecule type" value="Genomic_DNA"/>
</dbReference>
<dbReference type="InterPro" id="IPR041588">
    <property type="entry name" value="Integrase_H2C2"/>
</dbReference>
<dbReference type="GO" id="GO:0003723">
    <property type="term" value="F:RNA binding"/>
    <property type="evidence" value="ECO:0007669"/>
    <property type="project" value="UniProtKB-KW"/>
</dbReference>
<evidence type="ECO:0000256" key="1">
    <source>
        <dbReference type="ARBA" id="ARBA00022884"/>
    </source>
</evidence>
<sequence>MDLPSLSFHASLEEQWDEEEEPEEIETVMKVFPPSYHQYLDVLSKRKVEKLPPHCACDHHIELKGLLPAEALSQFHILKEASITAPILSHFNPSLQTIVETDASDYSLGALLSQMNDSGKDPIAFDIFTDHSSLQYFISSKVLTCFQACWAEVPSQFHFTITYCPGRLATLPDALSCRDNVYPERGVYLISKTPQKFHPVIKQTEIQHSRLFSIKEEMFSEVVDQIQKEVCQYKYYKEVLKKLGRGESVTDYSLEPQSKLLLFKYKVVIPRNKELQLDIPQKHHDSPLAGHPGQEKALKLLKRDSYLAGMNQIINDYVYSCQKCSRKKNICHKKFELLKCLQIPSGPWNSLSMDFITELLLSKISDSILVVVDIFSKMAIVIPTFSTINSLDLAQSFISHLFSKHGLPVSIDSDRGSSFISSFWTQLCQKLKISRDLATSFHAETDAQTERVNQTLEQYIWINEKQSSTKQSPFFTVYGRNPRFDYIHIYEDTPSGNLSQEL</sequence>
<dbReference type="GO" id="GO:0015074">
    <property type="term" value="P:DNA integration"/>
    <property type="evidence" value="ECO:0007669"/>
    <property type="project" value="InterPro"/>
</dbReference>
<dbReference type="SUPFAM" id="SSF56672">
    <property type="entry name" value="DNA/RNA polymerases"/>
    <property type="match status" value="1"/>
</dbReference>
<accession>A0A9Q3GV03</accession>
<dbReference type="InterPro" id="IPR043502">
    <property type="entry name" value="DNA/RNA_pol_sf"/>
</dbReference>
<dbReference type="InterPro" id="IPR001584">
    <property type="entry name" value="Integrase_cat-core"/>
</dbReference>
<evidence type="ECO:0000259" key="3">
    <source>
        <dbReference type="PROSITE" id="PS50994"/>
    </source>
</evidence>
<dbReference type="InterPro" id="IPR036397">
    <property type="entry name" value="RNaseH_sf"/>
</dbReference>
<organism evidence="4 5">
    <name type="scientific">Austropuccinia psidii MF-1</name>
    <dbReference type="NCBI Taxonomy" id="1389203"/>
    <lineage>
        <taxon>Eukaryota</taxon>
        <taxon>Fungi</taxon>
        <taxon>Dikarya</taxon>
        <taxon>Basidiomycota</taxon>
        <taxon>Pucciniomycotina</taxon>
        <taxon>Pucciniomycetes</taxon>
        <taxon>Pucciniales</taxon>
        <taxon>Sphaerophragmiaceae</taxon>
        <taxon>Austropuccinia</taxon>
    </lineage>
</organism>
<dbReference type="InterPro" id="IPR041577">
    <property type="entry name" value="RT_RNaseH_2"/>
</dbReference>
<evidence type="ECO:0000313" key="5">
    <source>
        <dbReference type="Proteomes" id="UP000765509"/>
    </source>
</evidence>
<dbReference type="Pfam" id="PF17919">
    <property type="entry name" value="RT_RNaseH_2"/>
    <property type="match status" value="1"/>
</dbReference>
<dbReference type="GO" id="GO:0003824">
    <property type="term" value="F:catalytic activity"/>
    <property type="evidence" value="ECO:0007669"/>
    <property type="project" value="UniProtKB-KW"/>
</dbReference>
<dbReference type="InterPro" id="IPR012337">
    <property type="entry name" value="RNaseH-like_sf"/>
</dbReference>
<feature type="domain" description="Integrase catalytic" evidence="3">
    <location>
        <begin position="343"/>
        <end position="460"/>
    </location>
</feature>
<dbReference type="SUPFAM" id="SSF53098">
    <property type="entry name" value="Ribonuclease H-like"/>
    <property type="match status" value="1"/>
</dbReference>
<gene>
    <name evidence="4" type="ORF">O181_019709</name>
</gene>
<dbReference type="AlphaFoldDB" id="A0A9Q3GV03"/>
<dbReference type="Proteomes" id="UP000765509">
    <property type="component" value="Unassembled WGS sequence"/>
</dbReference>
<dbReference type="GO" id="GO:0005634">
    <property type="term" value="C:nucleus"/>
    <property type="evidence" value="ECO:0007669"/>
    <property type="project" value="UniProtKB-ARBA"/>
</dbReference>
<proteinExistence type="predicted"/>
<reference evidence="4" key="1">
    <citation type="submission" date="2021-03" db="EMBL/GenBank/DDBJ databases">
        <title>Draft genome sequence of rust myrtle Austropuccinia psidii MF-1, a brazilian biotype.</title>
        <authorList>
            <person name="Quecine M.C."/>
            <person name="Pachon D.M.R."/>
            <person name="Bonatelli M.L."/>
            <person name="Correr F.H."/>
            <person name="Franceschini L.M."/>
            <person name="Leite T.F."/>
            <person name="Margarido G.R.A."/>
            <person name="Almeida C.A."/>
            <person name="Ferrarezi J.A."/>
            <person name="Labate C.A."/>
        </authorList>
    </citation>
    <scope>NUCLEOTIDE SEQUENCE</scope>
    <source>
        <strain evidence="4">MF-1</strain>
    </source>
</reference>
<keyword evidence="1" id="KW-0694">RNA-binding</keyword>
<name>A0A9Q3GV03_9BASI</name>
<dbReference type="PANTHER" id="PTHR37984">
    <property type="entry name" value="PROTEIN CBG26694"/>
    <property type="match status" value="1"/>
</dbReference>
<dbReference type="InterPro" id="IPR050951">
    <property type="entry name" value="Retrovirus_Pol_polyprotein"/>
</dbReference>
<dbReference type="PROSITE" id="PS50994">
    <property type="entry name" value="INTEGRASE"/>
    <property type="match status" value="1"/>
</dbReference>
<dbReference type="Gene3D" id="1.10.340.70">
    <property type="match status" value="1"/>
</dbReference>
<dbReference type="Pfam" id="PF00665">
    <property type="entry name" value="rve"/>
    <property type="match status" value="1"/>
</dbReference>
<protein>
    <recommendedName>
        <fullName evidence="3">Integrase catalytic domain-containing protein</fullName>
    </recommendedName>
</protein>
<evidence type="ECO:0000256" key="2">
    <source>
        <dbReference type="ARBA" id="ARBA00023268"/>
    </source>
</evidence>
<evidence type="ECO:0000313" key="4">
    <source>
        <dbReference type="EMBL" id="MBW0479994.1"/>
    </source>
</evidence>
<dbReference type="Gene3D" id="3.30.420.10">
    <property type="entry name" value="Ribonuclease H-like superfamily/Ribonuclease H"/>
    <property type="match status" value="1"/>
</dbReference>
<dbReference type="PANTHER" id="PTHR37984:SF5">
    <property type="entry name" value="PROTEIN NYNRIN-LIKE"/>
    <property type="match status" value="1"/>
</dbReference>
<dbReference type="OrthoDB" id="2505288at2759"/>
<comment type="caution">
    <text evidence="4">The sequence shown here is derived from an EMBL/GenBank/DDBJ whole genome shotgun (WGS) entry which is preliminary data.</text>
</comment>
<keyword evidence="5" id="KW-1185">Reference proteome</keyword>